<feature type="region of interest" description="Disordered" evidence="1">
    <location>
        <begin position="182"/>
        <end position="204"/>
    </location>
</feature>
<evidence type="ECO:0000256" key="1">
    <source>
        <dbReference type="SAM" id="MobiDB-lite"/>
    </source>
</evidence>
<dbReference type="EMBL" id="PP511521">
    <property type="protein sequence ID" value="XCD05055.1"/>
    <property type="molecule type" value="Genomic_DNA"/>
</dbReference>
<reference evidence="2" key="1">
    <citation type="submission" date="2024-03" db="EMBL/GenBank/DDBJ databases">
        <title>Diverse circular DNA viruses in blood, oral, and fecal samples of captive lemurs.</title>
        <authorList>
            <person name="Paietta E.N."/>
            <person name="Kraberger S."/>
            <person name="Lund M.C."/>
            <person name="Custer J.M."/>
            <person name="Vargas K.M."/>
            <person name="Ehmke E.E."/>
            <person name="Yoder A.D."/>
            <person name="Varsani A."/>
        </authorList>
    </citation>
    <scope>NUCLEOTIDE SEQUENCE</scope>
    <source>
        <strain evidence="2">Duke_24FS_3</strain>
    </source>
</reference>
<dbReference type="InterPro" id="IPR036361">
    <property type="entry name" value="SAP_dom_sf"/>
</dbReference>
<proteinExistence type="predicted"/>
<sequence length="253" mass="29762">MGKITLDAIKREINNSGANRGKLLYFKEGTKVRVRFLTDMEDGLQLLFHNNYKENINVPCQEVFNRECPYCEDDSEGMKHKNMYAWSVYDYESKEVKILLSAVNHCTPIPALAGFYETYGTLTDRDYEIKQMGKGTSKTFSVIPLDVRKMRDTKVKPLSESAMLKLIDKAFPVDNYEMDSKDEEVDDLKGKMNEPEDEWEEENEYESMKPIELYKLCKERGIKVKAKMSKKYYIDFLEEYDENNDELEDEWEE</sequence>
<protein>
    <recommendedName>
        <fullName evidence="3">Bacteriophage T4 Gp32 single-stranded DNA-binding domain-containing protein</fullName>
    </recommendedName>
</protein>
<evidence type="ECO:0000313" key="2">
    <source>
        <dbReference type="EMBL" id="XCD05055.1"/>
    </source>
</evidence>
<organism evidence="2">
    <name type="scientific">Dulem virus 36</name>
    <dbReference type="NCBI Taxonomy" id="3145754"/>
    <lineage>
        <taxon>Viruses</taxon>
        <taxon>Duplodnaviria</taxon>
        <taxon>Heunggongvirae</taxon>
        <taxon>Uroviricota</taxon>
        <taxon>Caudoviricetes</taxon>
    </lineage>
</organism>
<name>A0AAU8B0Z5_9CAUD</name>
<dbReference type="Gene3D" id="1.10.720.30">
    <property type="entry name" value="SAP domain"/>
    <property type="match status" value="1"/>
</dbReference>
<feature type="compositionally biased region" description="Acidic residues" evidence="1">
    <location>
        <begin position="195"/>
        <end position="204"/>
    </location>
</feature>
<accession>A0AAU8B0Z5</accession>
<evidence type="ECO:0008006" key="3">
    <source>
        <dbReference type="Google" id="ProtNLM"/>
    </source>
</evidence>